<evidence type="ECO:0000313" key="6">
    <source>
        <dbReference type="EMBL" id="NJC73486.1"/>
    </source>
</evidence>
<organism evidence="6 7">
    <name type="scientific">Planosporangium thailandense</name>
    <dbReference type="NCBI Taxonomy" id="765197"/>
    <lineage>
        <taxon>Bacteria</taxon>
        <taxon>Bacillati</taxon>
        <taxon>Actinomycetota</taxon>
        <taxon>Actinomycetes</taxon>
        <taxon>Micromonosporales</taxon>
        <taxon>Micromonosporaceae</taxon>
        <taxon>Planosporangium</taxon>
    </lineage>
</organism>
<keyword evidence="2" id="KW-0813">Transport</keyword>
<sequence length="345" mass="38480">MSKVEERTADAASDPVARQRRRRDLMRRLRLAGLAAVVLTTVAVVVVTVVDVAPPSKDDLIREAGLIGKSELRIGVKDDQPGIALRDEKTGAYSGFDIDIAYMIAAELDFTREQVRFYPIESKDRARMQARDGDGFVTVDLVVASYSITAERRAMPDVGFSAPYLRTAQSVLTRRDHPTVQSLGDLRGEKVCSLTTSTSEQLAERSGVQAYTKNKISDCVAGLRRGDFDAVTTDAAILAGFAHLYHNELRMHALGVDADERWGINVGTNSALRDLVNLALYHSKYDPRDDRWEEAFRTNLLPEERDSLPQQVAIDEQPPVDKVRIREWPWRMRALARPGAEAATW</sequence>
<dbReference type="InterPro" id="IPR001638">
    <property type="entry name" value="Solute-binding_3/MltF_N"/>
</dbReference>
<evidence type="ECO:0000256" key="2">
    <source>
        <dbReference type="ARBA" id="ARBA00022448"/>
    </source>
</evidence>
<gene>
    <name evidence="6" type="ORF">HC031_27725</name>
</gene>
<proteinExistence type="inferred from homology"/>
<dbReference type="RefSeq" id="WP_167928395.1">
    <property type="nucleotide sequence ID" value="NZ_JAATVY010000031.1"/>
</dbReference>
<comment type="similarity">
    <text evidence="1">Belongs to the bacterial solute-binding protein 3 family.</text>
</comment>
<keyword evidence="7" id="KW-1185">Reference proteome</keyword>
<comment type="caution">
    <text evidence="6">The sequence shown here is derived from an EMBL/GenBank/DDBJ whole genome shotgun (WGS) entry which is preliminary data.</text>
</comment>
<evidence type="ECO:0000256" key="1">
    <source>
        <dbReference type="ARBA" id="ARBA00010333"/>
    </source>
</evidence>
<keyword evidence="4" id="KW-1133">Transmembrane helix</keyword>
<evidence type="ECO:0000256" key="4">
    <source>
        <dbReference type="SAM" id="Phobius"/>
    </source>
</evidence>
<keyword evidence="3" id="KW-0732">Signal</keyword>
<evidence type="ECO:0000256" key="3">
    <source>
        <dbReference type="ARBA" id="ARBA00022729"/>
    </source>
</evidence>
<protein>
    <submittedName>
        <fullName evidence="6">Transporter substrate-binding domain-containing protein</fullName>
    </submittedName>
</protein>
<dbReference type="PANTHER" id="PTHR30085:SF6">
    <property type="entry name" value="ABC TRANSPORTER GLUTAMINE-BINDING PROTEIN GLNH"/>
    <property type="match status" value="1"/>
</dbReference>
<dbReference type="PANTHER" id="PTHR30085">
    <property type="entry name" value="AMINO ACID ABC TRANSPORTER PERMEASE"/>
    <property type="match status" value="1"/>
</dbReference>
<name>A0ABX0Y4Z4_9ACTN</name>
<evidence type="ECO:0000313" key="7">
    <source>
        <dbReference type="Proteomes" id="UP000722989"/>
    </source>
</evidence>
<reference evidence="6 7" key="1">
    <citation type="submission" date="2020-03" db="EMBL/GenBank/DDBJ databases">
        <title>WGS of the type strain of Planosporangium spp.</title>
        <authorList>
            <person name="Thawai C."/>
        </authorList>
    </citation>
    <scope>NUCLEOTIDE SEQUENCE [LARGE SCALE GENOMIC DNA]</scope>
    <source>
        <strain evidence="6 7">TBRC 5610</strain>
    </source>
</reference>
<dbReference type="Proteomes" id="UP000722989">
    <property type="component" value="Unassembled WGS sequence"/>
</dbReference>
<dbReference type="SUPFAM" id="SSF53850">
    <property type="entry name" value="Periplasmic binding protein-like II"/>
    <property type="match status" value="1"/>
</dbReference>
<dbReference type="EMBL" id="JAATVY010000031">
    <property type="protein sequence ID" value="NJC73486.1"/>
    <property type="molecule type" value="Genomic_DNA"/>
</dbReference>
<feature type="transmembrane region" description="Helical" evidence="4">
    <location>
        <begin position="29"/>
        <end position="50"/>
    </location>
</feature>
<keyword evidence="4" id="KW-0812">Transmembrane</keyword>
<accession>A0ABX0Y4Z4</accession>
<dbReference type="Pfam" id="PF00497">
    <property type="entry name" value="SBP_bac_3"/>
    <property type="match status" value="1"/>
</dbReference>
<feature type="domain" description="Solute-binding protein family 3/N-terminal" evidence="5">
    <location>
        <begin position="71"/>
        <end position="300"/>
    </location>
</feature>
<dbReference type="SMART" id="SM00062">
    <property type="entry name" value="PBPb"/>
    <property type="match status" value="1"/>
</dbReference>
<keyword evidence="4" id="KW-0472">Membrane</keyword>
<dbReference type="InterPro" id="IPR051455">
    <property type="entry name" value="Bact_solute-bind_prot3"/>
</dbReference>
<dbReference type="Gene3D" id="3.40.190.10">
    <property type="entry name" value="Periplasmic binding protein-like II"/>
    <property type="match status" value="2"/>
</dbReference>
<evidence type="ECO:0000259" key="5">
    <source>
        <dbReference type="SMART" id="SM00062"/>
    </source>
</evidence>